<accession>A0A944CK81</accession>
<keyword evidence="3" id="KW-1185">Reference proteome</keyword>
<evidence type="ECO:0000256" key="1">
    <source>
        <dbReference type="SAM" id="MobiDB-lite"/>
    </source>
</evidence>
<dbReference type="Proteomes" id="UP000761411">
    <property type="component" value="Unassembled WGS sequence"/>
</dbReference>
<dbReference type="AlphaFoldDB" id="A0A944CK81"/>
<organism evidence="2 3">
    <name type="scientific">Mesobacillus boroniphilus</name>
    <dbReference type="NCBI Taxonomy" id="308892"/>
    <lineage>
        <taxon>Bacteria</taxon>
        <taxon>Bacillati</taxon>
        <taxon>Bacillota</taxon>
        <taxon>Bacilli</taxon>
        <taxon>Bacillales</taxon>
        <taxon>Bacillaceae</taxon>
        <taxon>Mesobacillus</taxon>
    </lineage>
</organism>
<sequence>MKSEKFKVTVWKIKEDFASYIEGTASIKLSRKNRNLDRFGVNKRKAVKKKPESRQVWSQQAKSCQEKAGI</sequence>
<comment type="caution">
    <text evidence="2">The sequence shown here is derived from an EMBL/GenBank/DDBJ whole genome shotgun (WGS) entry which is preliminary data.</text>
</comment>
<feature type="region of interest" description="Disordered" evidence="1">
    <location>
        <begin position="50"/>
        <end position="70"/>
    </location>
</feature>
<protein>
    <submittedName>
        <fullName evidence="2">Uncharacterized protein</fullName>
    </submittedName>
</protein>
<evidence type="ECO:0000313" key="3">
    <source>
        <dbReference type="Proteomes" id="UP000761411"/>
    </source>
</evidence>
<gene>
    <name evidence="2" type="ORF">DYI25_07560</name>
</gene>
<name>A0A944CK81_9BACI</name>
<dbReference type="EMBL" id="QTKX01000001">
    <property type="protein sequence ID" value="MBS8264289.1"/>
    <property type="molecule type" value="Genomic_DNA"/>
</dbReference>
<evidence type="ECO:0000313" key="2">
    <source>
        <dbReference type="EMBL" id="MBS8264289.1"/>
    </source>
</evidence>
<reference evidence="2 3" key="1">
    <citation type="journal article" date="2021" name="Microorganisms">
        <title>Bacterial Dimethylsulfoniopropionate Biosynthesis in the East China Sea.</title>
        <authorList>
            <person name="Liu J."/>
            <person name="Zhang Y."/>
            <person name="Liu J."/>
            <person name="Zhong H."/>
            <person name="Williams B.T."/>
            <person name="Zheng Y."/>
            <person name="Curson A.R.J."/>
            <person name="Sun C."/>
            <person name="Sun H."/>
            <person name="Song D."/>
            <person name="Wagner Mackenzie B."/>
            <person name="Bermejo Martinez A."/>
            <person name="Todd J.D."/>
            <person name="Zhang X.H."/>
        </authorList>
    </citation>
    <scope>NUCLEOTIDE SEQUENCE [LARGE SCALE GENOMIC DNA]</scope>
    <source>
        <strain evidence="2 3">ESS08</strain>
    </source>
</reference>
<proteinExistence type="predicted"/>